<gene>
    <name evidence="2" type="ORF">WI372_08660</name>
</gene>
<comment type="caution">
    <text evidence="2">The sequence shown here is derived from an EMBL/GenBank/DDBJ whole genome shotgun (WGS) entry which is preliminary data.</text>
</comment>
<feature type="domain" description="Metallo-beta-lactamase" evidence="1">
    <location>
        <begin position="20"/>
        <end position="216"/>
    </location>
</feature>
<protein>
    <submittedName>
        <fullName evidence="2">MBL fold metallo-hydrolase</fullName>
    </submittedName>
</protein>
<evidence type="ECO:0000259" key="1">
    <source>
        <dbReference type="SMART" id="SM00849"/>
    </source>
</evidence>
<name>A0ABU9E8J3_9BACT</name>
<dbReference type="Pfam" id="PF00753">
    <property type="entry name" value="Lactamase_B"/>
    <property type="match status" value="1"/>
</dbReference>
<dbReference type="CDD" id="cd07726">
    <property type="entry name" value="ST1585-like_MBL-fold"/>
    <property type="match status" value="1"/>
</dbReference>
<organism evidence="2 3">
    <name type="scientific">Gaopeijia maritima</name>
    <dbReference type="NCBI Taxonomy" id="3119007"/>
    <lineage>
        <taxon>Bacteria</taxon>
        <taxon>Pseudomonadati</taxon>
        <taxon>Gemmatimonadota</taxon>
        <taxon>Longimicrobiia</taxon>
        <taxon>Gaopeijiales</taxon>
        <taxon>Gaopeijiaceae</taxon>
        <taxon>Gaopeijia</taxon>
    </lineage>
</organism>
<dbReference type="Proteomes" id="UP001484239">
    <property type="component" value="Unassembled WGS sequence"/>
</dbReference>
<dbReference type="InterPro" id="IPR037482">
    <property type="entry name" value="ST1585_MBL-fold"/>
</dbReference>
<evidence type="ECO:0000313" key="2">
    <source>
        <dbReference type="EMBL" id="MEK9501045.1"/>
    </source>
</evidence>
<reference evidence="2 3" key="1">
    <citation type="submission" date="2024-02" db="EMBL/GenBank/DDBJ databases">
        <title>A novel Gemmatimonadota bacterium.</title>
        <authorList>
            <person name="Du Z.-J."/>
            <person name="Ye Y.-Q."/>
        </authorList>
    </citation>
    <scope>NUCLEOTIDE SEQUENCE [LARGE SCALE GENOMIC DNA]</scope>
    <source>
        <strain evidence="2 3">DH-20</strain>
    </source>
</reference>
<dbReference type="SMART" id="SM00849">
    <property type="entry name" value="Lactamase_B"/>
    <property type="match status" value="1"/>
</dbReference>
<sequence length="310" mass="33887">MATGDRIRQLDVGLDGLDGAIGSTLLVGDEVVLVDPGPSSSLDRLEERAEAAEVPLHEVRHLLLTHVHLDHAGATGHLASRYPKLTVHLHEDAAEHLVDPTRLVASTRRTFGDAHDRLWGEVRPVPTHRIRGWRPGDRGPLSWLRALPTPGHAGHHLSYLDERDGTLVAGDALGILLAEEAPVHPATPPPGVDLEAWLATLDEISAVGPERAAWSHFGIHANPVGRAGELGEALIALFRRVRTALERGDAYADADGEAFDGETRRTLRQWRGDDVDPYFDAFAASTDYAGMRRFATRNPGWSIPDTWRNE</sequence>
<dbReference type="SUPFAM" id="SSF56281">
    <property type="entry name" value="Metallo-hydrolase/oxidoreductase"/>
    <property type="match status" value="1"/>
</dbReference>
<accession>A0ABU9E8J3</accession>
<dbReference type="PANTHER" id="PTHR42951">
    <property type="entry name" value="METALLO-BETA-LACTAMASE DOMAIN-CONTAINING"/>
    <property type="match status" value="1"/>
</dbReference>
<dbReference type="Gene3D" id="3.60.15.10">
    <property type="entry name" value="Ribonuclease Z/Hydroxyacylglutathione hydrolase-like"/>
    <property type="match status" value="1"/>
</dbReference>
<dbReference type="InterPro" id="IPR036866">
    <property type="entry name" value="RibonucZ/Hydroxyglut_hydro"/>
</dbReference>
<proteinExistence type="predicted"/>
<dbReference type="PANTHER" id="PTHR42951:SF22">
    <property type="entry name" value="METALLO BETA-LACTAMASE SUPERFAMILY LIPOPROTEIN"/>
    <property type="match status" value="1"/>
</dbReference>
<dbReference type="InterPro" id="IPR050855">
    <property type="entry name" value="NDM-1-like"/>
</dbReference>
<dbReference type="EMBL" id="JBBHLI010000004">
    <property type="protein sequence ID" value="MEK9501045.1"/>
    <property type="molecule type" value="Genomic_DNA"/>
</dbReference>
<dbReference type="InterPro" id="IPR001279">
    <property type="entry name" value="Metallo-B-lactamas"/>
</dbReference>
<evidence type="ECO:0000313" key="3">
    <source>
        <dbReference type="Proteomes" id="UP001484239"/>
    </source>
</evidence>
<dbReference type="RefSeq" id="WP_405277043.1">
    <property type="nucleotide sequence ID" value="NZ_CP144380.1"/>
</dbReference>
<keyword evidence="3" id="KW-1185">Reference proteome</keyword>